<evidence type="ECO:0000313" key="5">
    <source>
        <dbReference type="Proteomes" id="UP000186513"/>
    </source>
</evidence>
<organism evidence="4 5">
    <name type="scientific">Chitinimonas taiwanensis DSM 18899</name>
    <dbReference type="NCBI Taxonomy" id="1121279"/>
    <lineage>
        <taxon>Bacteria</taxon>
        <taxon>Pseudomonadati</taxon>
        <taxon>Pseudomonadota</taxon>
        <taxon>Betaproteobacteria</taxon>
        <taxon>Neisseriales</taxon>
        <taxon>Chitinibacteraceae</taxon>
        <taxon>Chitinimonas</taxon>
    </lineage>
</organism>
<evidence type="ECO:0000313" key="4">
    <source>
        <dbReference type="EMBL" id="SFZ79094.1"/>
    </source>
</evidence>
<evidence type="ECO:0000256" key="1">
    <source>
        <dbReference type="SAM" id="MobiDB-lite"/>
    </source>
</evidence>
<gene>
    <name evidence="4" type="ORF">SAMN02745887_03364</name>
</gene>
<dbReference type="OrthoDB" id="2751008at2"/>
<sequence>MFIKPSWLIAGLLLGSLSLSTQAFDARWYAPGKPAQASKPTPKLAANRVKRSSESGPIDASDVAAVCARTFIGKTPEVLRSRTSFCSKTAPFLFNVMDKDGHYLGEVSVETYTYSDNNPTNTLSWPIKYRIRTTVTDGNPGQIFVKPEVNCPDCTITLNAGALLSLNGLSAEQTVIINFPRPAAGERLDFDTEWKYQFRGKGELENKPNESYVPKVRCDSGMAKKDSTGCVYYEAAAVFRSLALSNPDVDESARHIKDAQENGQPGQFVPKSPGSALADKDAVKPLSRQRGQSAIRASRESTKKACVARKNNPIQGECGSGDTDEPAGKGCDCDEYPFASSREGGQDDDGSGASIRIISPDDNRRAGGLLGTFYLRERVIDNEPFFVEIQ</sequence>
<keyword evidence="5" id="KW-1185">Reference proteome</keyword>
<dbReference type="RefSeq" id="WP_084658795.1">
    <property type="nucleotide sequence ID" value="NZ_FPKR01000015.1"/>
</dbReference>
<accession>A0A1K2HQR7</accession>
<protein>
    <submittedName>
        <fullName evidence="4">Deoxyribonuclease NucA/NucB</fullName>
    </submittedName>
</protein>
<dbReference type="Pfam" id="PF14040">
    <property type="entry name" value="DNase_NucA_NucB"/>
    <property type="match status" value="1"/>
</dbReference>
<keyword evidence="2" id="KW-0732">Signal</keyword>
<feature type="chain" id="PRO_5013380914" evidence="2">
    <location>
        <begin position="24"/>
        <end position="390"/>
    </location>
</feature>
<dbReference type="Proteomes" id="UP000186513">
    <property type="component" value="Unassembled WGS sequence"/>
</dbReference>
<dbReference type="STRING" id="1121279.SAMN02745887_03364"/>
<dbReference type="InterPro" id="IPR029476">
    <property type="entry name" value="DNase_NucA_NucB"/>
</dbReference>
<feature type="signal peptide" evidence="2">
    <location>
        <begin position="1"/>
        <end position="23"/>
    </location>
</feature>
<proteinExistence type="predicted"/>
<evidence type="ECO:0000259" key="3">
    <source>
        <dbReference type="Pfam" id="PF14040"/>
    </source>
</evidence>
<evidence type="ECO:0000256" key="2">
    <source>
        <dbReference type="SAM" id="SignalP"/>
    </source>
</evidence>
<dbReference type="AlphaFoldDB" id="A0A1K2HQR7"/>
<dbReference type="EMBL" id="FPKR01000015">
    <property type="protein sequence ID" value="SFZ79094.1"/>
    <property type="molecule type" value="Genomic_DNA"/>
</dbReference>
<feature type="region of interest" description="Disordered" evidence="1">
    <location>
        <begin position="260"/>
        <end position="306"/>
    </location>
</feature>
<name>A0A1K2HQR7_9NEIS</name>
<reference evidence="4 5" key="1">
    <citation type="submission" date="2016-11" db="EMBL/GenBank/DDBJ databases">
        <authorList>
            <person name="Jaros S."/>
            <person name="Januszkiewicz K."/>
            <person name="Wedrychowicz H."/>
        </authorList>
    </citation>
    <scope>NUCLEOTIDE SEQUENCE [LARGE SCALE GENOMIC DNA]</scope>
    <source>
        <strain evidence="4 5">DSM 18899</strain>
    </source>
</reference>
<feature type="region of interest" description="Disordered" evidence="1">
    <location>
        <begin position="338"/>
        <end position="359"/>
    </location>
</feature>
<feature type="domain" description="Deoxyribonuclease NucA/NucB" evidence="3">
    <location>
        <begin position="297"/>
        <end position="387"/>
    </location>
</feature>